<name>A0A7W8ZKT3_9SPHI</name>
<comment type="caution">
    <text evidence="1">The sequence shown here is derived from an EMBL/GenBank/DDBJ whole genome shotgun (WGS) entry which is preliminary data.</text>
</comment>
<organism evidence="1 2">
    <name type="scientific">Pedobacter cryoconitis</name>
    <dbReference type="NCBI Taxonomy" id="188932"/>
    <lineage>
        <taxon>Bacteria</taxon>
        <taxon>Pseudomonadati</taxon>
        <taxon>Bacteroidota</taxon>
        <taxon>Sphingobacteriia</taxon>
        <taxon>Sphingobacteriales</taxon>
        <taxon>Sphingobacteriaceae</taxon>
        <taxon>Pedobacter</taxon>
    </lineage>
</organism>
<evidence type="ECO:0000313" key="2">
    <source>
        <dbReference type="Proteomes" id="UP000537204"/>
    </source>
</evidence>
<proteinExistence type="predicted"/>
<reference evidence="1 2" key="1">
    <citation type="submission" date="2020-08" db="EMBL/GenBank/DDBJ databases">
        <title>Genomic Encyclopedia of Type Strains, Phase IV (KMG-V): Genome sequencing to study the core and pangenomes of soil and plant-associated prokaryotes.</title>
        <authorList>
            <person name="Whitman W."/>
        </authorList>
    </citation>
    <scope>NUCLEOTIDE SEQUENCE [LARGE SCALE GENOMIC DNA]</scope>
    <source>
        <strain evidence="1 2">S3M1</strain>
    </source>
</reference>
<accession>A0A7W8ZKT3</accession>
<dbReference type="AlphaFoldDB" id="A0A7W8ZKT3"/>
<sequence>MDNDQLLSDWILLSKTLIKQVINIRFFFINSVGYPLKNN</sequence>
<dbReference type="Proteomes" id="UP000537204">
    <property type="component" value="Unassembled WGS sequence"/>
</dbReference>
<dbReference type="EMBL" id="JACHCE010000002">
    <property type="protein sequence ID" value="MBB5635670.1"/>
    <property type="molecule type" value="Genomic_DNA"/>
</dbReference>
<protein>
    <submittedName>
        <fullName evidence="1">Uncharacterized protein</fullName>
    </submittedName>
</protein>
<evidence type="ECO:0000313" key="1">
    <source>
        <dbReference type="EMBL" id="MBB5635670.1"/>
    </source>
</evidence>
<gene>
    <name evidence="1" type="ORF">HDE68_001558</name>
</gene>